<comment type="caution">
    <text evidence="1">The sequence shown here is derived from an EMBL/GenBank/DDBJ whole genome shotgun (WGS) entry which is preliminary data.</text>
</comment>
<accession>A0A0V1MV42</accession>
<evidence type="ECO:0000313" key="2">
    <source>
        <dbReference type="Proteomes" id="UP000054843"/>
    </source>
</evidence>
<reference evidence="1 2" key="1">
    <citation type="submission" date="2015-01" db="EMBL/GenBank/DDBJ databases">
        <title>Evolution of Trichinella species and genotypes.</title>
        <authorList>
            <person name="Korhonen P.K."/>
            <person name="Edoardo P."/>
            <person name="Giuseppe L.R."/>
            <person name="Gasser R.B."/>
        </authorList>
    </citation>
    <scope>NUCLEOTIDE SEQUENCE [LARGE SCALE GENOMIC DNA]</scope>
    <source>
        <strain evidence="1">ISS1980</strain>
    </source>
</reference>
<dbReference type="AlphaFoldDB" id="A0A0V1MV42"/>
<sequence length="127" mass="14443">MDAMLAGIPNVAAYLDDIILTVATDEEHRRTLKENFCQADCLSRIPLSRDELFDGNFDHREAGDELTVKQLIVNLQVELPVTARVISEATEKDSVLKQFVLSGWLEKCPREELRSYSIKRTELSVSY</sequence>
<evidence type="ECO:0000313" key="1">
    <source>
        <dbReference type="EMBL" id="KRZ75654.1"/>
    </source>
</evidence>
<dbReference type="EMBL" id="JYDO01000036">
    <property type="protein sequence ID" value="KRZ75654.1"/>
    <property type="molecule type" value="Genomic_DNA"/>
</dbReference>
<dbReference type="STRING" id="268474.A0A0V1MV42"/>
<protein>
    <submittedName>
        <fullName evidence="1">Uncharacterized protein</fullName>
    </submittedName>
</protein>
<proteinExistence type="predicted"/>
<organism evidence="1 2">
    <name type="scientific">Trichinella papuae</name>
    <dbReference type="NCBI Taxonomy" id="268474"/>
    <lineage>
        <taxon>Eukaryota</taxon>
        <taxon>Metazoa</taxon>
        <taxon>Ecdysozoa</taxon>
        <taxon>Nematoda</taxon>
        <taxon>Enoplea</taxon>
        <taxon>Dorylaimia</taxon>
        <taxon>Trichinellida</taxon>
        <taxon>Trichinellidae</taxon>
        <taxon>Trichinella</taxon>
    </lineage>
</organism>
<gene>
    <name evidence="1" type="ORF">T10_4319</name>
</gene>
<name>A0A0V1MV42_9BILA</name>
<keyword evidence="2" id="KW-1185">Reference proteome</keyword>
<dbReference type="Proteomes" id="UP000054843">
    <property type="component" value="Unassembled WGS sequence"/>
</dbReference>